<dbReference type="RefSeq" id="WP_021753919.1">
    <property type="nucleotide sequence ID" value="NC_022438.1"/>
</dbReference>
<keyword evidence="2" id="KW-1185">Reference proteome</keyword>
<gene>
    <name evidence="1" type="ORF">O159_02400</name>
</gene>
<dbReference type="KEGG" id="lxy:O159_02400"/>
<dbReference type="EMBL" id="CP006734">
    <property type="protein sequence ID" value="AGW40474.1"/>
    <property type="molecule type" value="Genomic_DNA"/>
</dbReference>
<dbReference type="OrthoDB" id="5095936at2"/>
<dbReference type="Proteomes" id="UP000016743">
    <property type="component" value="Chromosome"/>
</dbReference>
<accession>U3P4V6</accession>
<protein>
    <submittedName>
        <fullName evidence="1">Uncharacterized protein</fullName>
    </submittedName>
</protein>
<dbReference type="PATRIC" id="fig|1389489.3.peg.224"/>
<proteinExistence type="predicted"/>
<organism evidence="1 2">
    <name type="scientific">Leifsonia xyli subsp. cynodontis DSM 46306</name>
    <dbReference type="NCBI Taxonomy" id="1389489"/>
    <lineage>
        <taxon>Bacteria</taxon>
        <taxon>Bacillati</taxon>
        <taxon>Actinomycetota</taxon>
        <taxon>Actinomycetes</taxon>
        <taxon>Micrococcales</taxon>
        <taxon>Microbacteriaceae</taxon>
        <taxon>Leifsonia</taxon>
    </lineage>
</organism>
<dbReference type="AlphaFoldDB" id="U3P4V6"/>
<dbReference type="HOGENOM" id="CLU_1862695_0_0_11"/>
<name>U3P4V6_LEIXC</name>
<sequence>MLPNLPPRLWRARTIGGWLALATGFAPGRRSRWLPDVPAGLRAVDLGPSPDPLGRPGLAARAMRRHAVRSLRELLLSQREIDDLRGPDLDARVIRLLSRRARTACGAGSTNDPDDLLRVWPLAAYDVATEKARLAAT</sequence>
<reference evidence="1 2" key="1">
    <citation type="journal article" date="2013" name="Genome Announc.">
        <title>Complete Genome Sequence of Leifsonia xyli subsp. cynodontis Strain DSM46306, a Gram-Positive Bacterial Pathogen of Grasses.</title>
        <authorList>
            <person name="Monteiro-Vitorello C.B."/>
            <person name="Zerillo M.M."/>
            <person name="Van Sluys M.A."/>
            <person name="Camargo L.E."/>
            <person name="Kitajima J.P."/>
        </authorList>
    </citation>
    <scope>NUCLEOTIDE SEQUENCE [LARGE SCALE GENOMIC DNA]</scope>
    <source>
        <strain evidence="1 2">DSM 46306</strain>
    </source>
</reference>
<evidence type="ECO:0000313" key="2">
    <source>
        <dbReference type="Proteomes" id="UP000016743"/>
    </source>
</evidence>
<dbReference type="STRING" id="1389489.O159_02400"/>
<evidence type="ECO:0000313" key="1">
    <source>
        <dbReference type="EMBL" id="AGW40474.1"/>
    </source>
</evidence>